<dbReference type="GO" id="GO:0005737">
    <property type="term" value="C:cytoplasm"/>
    <property type="evidence" value="ECO:0007669"/>
    <property type="project" value="UniProtKB-SubCell"/>
</dbReference>
<gene>
    <name evidence="14" type="ORF">DW972_04520</name>
    <name evidence="13" type="ORF">ERS852578_01022</name>
</gene>
<protein>
    <recommendedName>
        <fullName evidence="2">Stage 0 sporulation protein A homolog</fullName>
    </recommendedName>
</protein>
<dbReference type="GO" id="GO:0003700">
    <property type="term" value="F:DNA-binding transcription factor activity"/>
    <property type="evidence" value="ECO:0007669"/>
    <property type="project" value="InterPro"/>
</dbReference>
<feature type="domain" description="Response regulatory" evidence="12">
    <location>
        <begin position="5"/>
        <end position="122"/>
    </location>
</feature>
<feature type="modified residue" description="4-aspartylphosphate" evidence="10">
    <location>
        <position position="57"/>
    </location>
</feature>
<dbReference type="Gene3D" id="1.10.10.60">
    <property type="entry name" value="Homeodomain-like"/>
    <property type="match status" value="2"/>
</dbReference>
<dbReference type="EMBL" id="QSEP01000015">
    <property type="protein sequence ID" value="RGZ84551.1"/>
    <property type="molecule type" value="Genomic_DNA"/>
</dbReference>
<evidence type="ECO:0000256" key="10">
    <source>
        <dbReference type="PROSITE-ProRule" id="PRU00169"/>
    </source>
</evidence>
<reference evidence="14 16" key="2">
    <citation type="submission" date="2018-08" db="EMBL/GenBank/DDBJ databases">
        <title>A genome reference for cultivated species of the human gut microbiota.</title>
        <authorList>
            <person name="Zou Y."/>
            <person name="Xue W."/>
            <person name="Luo G."/>
        </authorList>
    </citation>
    <scope>NUCLEOTIDE SEQUENCE [LARGE SCALE GENOMIC DNA]</scope>
    <source>
        <strain evidence="14 16">AM48-23BH</strain>
    </source>
</reference>
<keyword evidence="8" id="KW-0804">Transcription</keyword>
<organism evidence="13 15">
    <name type="scientific">Anaerobutyricum hallii</name>
    <dbReference type="NCBI Taxonomy" id="39488"/>
    <lineage>
        <taxon>Bacteria</taxon>
        <taxon>Bacillati</taxon>
        <taxon>Bacillota</taxon>
        <taxon>Clostridia</taxon>
        <taxon>Lachnospirales</taxon>
        <taxon>Lachnospiraceae</taxon>
        <taxon>Anaerobutyricum</taxon>
    </lineage>
</organism>
<dbReference type="InterPro" id="IPR011006">
    <property type="entry name" value="CheY-like_superfamily"/>
</dbReference>
<dbReference type="AlphaFoldDB" id="A0A173SMD8"/>
<dbReference type="Pfam" id="PF12833">
    <property type="entry name" value="HTH_18"/>
    <property type="match status" value="1"/>
</dbReference>
<dbReference type="SMART" id="SM00342">
    <property type="entry name" value="HTH_ARAC"/>
    <property type="match status" value="1"/>
</dbReference>
<name>A0A173SMD8_9FIRM</name>
<dbReference type="PROSITE" id="PS01124">
    <property type="entry name" value="HTH_ARAC_FAMILY_2"/>
    <property type="match status" value="1"/>
</dbReference>
<evidence type="ECO:0000313" key="13">
    <source>
        <dbReference type="EMBL" id="CUM90947.1"/>
    </source>
</evidence>
<dbReference type="InterPro" id="IPR009057">
    <property type="entry name" value="Homeodomain-like_sf"/>
</dbReference>
<dbReference type="SUPFAM" id="SSF46689">
    <property type="entry name" value="Homeodomain-like"/>
    <property type="match status" value="2"/>
</dbReference>
<evidence type="ECO:0000313" key="15">
    <source>
        <dbReference type="Proteomes" id="UP000095390"/>
    </source>
</evidence>
<evidence type="ECO:0000259" key="12">
    <source>
        <dbReference type="PROSITE" id="PS50110"/>
    </source>
</evidence>
<dbReference type="Proteomes" id="UP000095390">
    <property type="component" value="Unassembled WGS sequence"/>
</dbReference>
<dbReference type="RefSeq" id="WP_082427914.1">
    <property type="nucleotide sequence ID" value="NZ_CAUDZB010000019.1"/>
</dbReference>
<dbReference type="PROSITE" id="PS50110">
    <property type="entry name" value="RESPONSE_REGULATORY"/>
    <property type="match status" value="1"/>
</dbReference>
<dbReference type="PANTHER" id="PTHR42713">
    <property type="entry name" value="HISTIDINE KINASE-RELATED"/>
    <property type="match status" value="1"/>
</dbReference>
<keyword evidence="3" id="KW-0963">Cytoplasm</keyword>
<dbReference type="InterPro" id="IPR018060">
    <property type="entry name" value="HTH_AraC"/>
</dbReference>
<dbReference type="PANTHER" id="PTHR42713:SF3">
    <property type="entry name" value="TRANSCRIPTIONAL REGULATORY PROTEIN HPTR"/>
    <property type="match status" value="1"/>
</dbReference>
<evidence type="ECO:0000313" key="16">
    <source>
        <dbReference type="Proteomes" id="UP000286561"/>
    </source>
</evidence>
<reference evidence="13 15" key="1">
    <citation type="submission" date="2015-09" db="EMBL/GenBank/DDBJ databases">
        <authorList>
            <consortium name="Pathogen Informatics"/>
        </authorList>
    </citation>
    <scope>NUCLEOTIDE SEQUENCE [LARGE SCALE GENOMIC DNA]</scope>
    <source>
        <strain evidence="13 15">2789STDY5834966</strain>
    </source>
</reference>
<evidence type="ECO:0000256" key="3">
    <source>
        <dbReference type="ARBA" id="ARBA00022490"/>
    </source>
</evidence>
<dbReference type="SUPFAM" id="SSF52172">
    <property type="entry name" value="CheY-like"/>
    <property type="match status" value="1"/>
</dbReference>
<dbReference type="GO" id="GO:0043565">
    <property type="term" value="F:sequence-specific DNA binding"/>
    <property type="evidence" value="ECO:0007669"/>
    <property type="project" value="InterPro"/>
</dbReference>
<sequence length="535" mass="62590">MINFTIILADDEQQILYGMKNGIDWESLGFSVVGTAQNGKEALELIEEHHPDLLISDIKMPFMDGLELSKTIHENYINTKIILFSGWDDFEYARTAISYGVSQYIMKPIDYNEMQKLLTTMHEELEKEYAEKMNRTRLENIYTESIPLLRQQFFTQLLTETLTEDYCTLQMKNLKLNFDYEVFHIITVKIRENDLNDVLSELSIKETIKESLEKITDLYHFGMIDREVFFLCGNKKHDIERITRTIQEASVIIERIFHTKISCGISSSGTSLRALPVLYQQALEALDYNVVIQDESYTYYNDILPLQKDAPLQKDDDWNSEVDSIEKIITHCSEEELKTAVLNMLEHLHEAHYNLNEYQIVILEISFSLARLYKKYQITSDKEFAGSKKMAVKILSLNTGEELDNWLINYFQLMRTLIQKKQVDNNVILAENAKKLVEEHFREPDLSVESICKELHVSSSYFSKIFKQETETTFLNYLIRRRMEEAKMLLKMTDYKSHVIGTMVGYPEPNYFSYVFKKHCGISPVKYRKLGGENN</sequence>
<dbReference type="Gene3D" id="3.40.50.2300">
    <property type="match status" value="1"/>
</dbReference>
<comment type="function">
    <text evidence="9">May play the central regulatory role in sporulation. It may be an element of the effector pathway responsible for the activation of sporulation genes in response to nutritional stress. Spo0A may act in concert with spo0H (a sigma factor) to control the expression of some genes that are critical to the sporulation process.</text>
</comment>
<dbReference type="EMBL" id="CYYC01000009">
    <property type="protein sequence ID" value="CUM90947.1"/>
    <property type="molecule type" value="Genomic_DNA"/>
</dbReference>
<keyword evidence="5" id="KW-0902">Two-component regulatory system</keyword>
<dbReference type="OrthoDB" id="9794370at2"/>
<feature type="domain" description="HTH araC/xylS-type" evidence="11">
    <location>
        <begin position="431"/>
        <end position="530"/>
    </location>
</feature>
<evidence type="ECO:0000256" key="9">
    <source>
        <dbReference type="ARBA" id="ARBA00024867"/>
    </source>
</evidence>
<evidence type="ECO:0000256" key="2">
    <source>
        <dbReference type="ARBA" id="ARBA00018672"/>
    </source>
</evidence>
<keyword evidence="7" id="KW-0238">DNA-binding</keyword>
<keyword evidence="6" id="KW-0805">Transcription regulation</keyword>
<proteinExistence type="predicted"/>
<evidence type="ECO:0000256" key="7">
    <source>
        <dbReference type="ARBA" id="ARBA00023125"/>
    </source>
</evidence>
<accession>A0A173SMD8</accession>
<dbReference type="Proteomes" id="UP000286561">
    <property type="component" value="Unassembled WGS sequence"/>
</dbReference>
<evidence type="ECO:0000256" key="5">
    <source>
        <dbReference type="ARBA" id="ARBA00023012"/>
    </source>
</evidence>
<dbReference type="InterPro" id="IPR001789">
    <property type="entry name" value="Sig_transdc_resp-reg_receiver"/>
</dbReference>
<dbReference type="GO" id="GO:0000160">
    <property type="term" value="P:phosphorelay signal transduction system"/>
    <property type="evidence" value="ECO:0007669"/>
    <property type="project" value="UniProtKB-KW"/>
</dbReference>
<dbReference type="CDD" id="cd17536">
    <property type="entry name" value="REC_YesN-like"/>
    <property type="match status" value="1"/>
</dbReference>
<dbReference type="InterPro" id="IPR051552">
    <property type="entry name" value="HptR"/>
</dbReference>
<evidence type="ECO:0000259" key="11">
    <source>
        <dbReference type="PROSITE" id="PS01124"/>
    </source>
</evidence>
<evidence type="ECO:0000256" key="8">
    <source>
        <dbReference type="ARBA" id="ARBA00023163"/>
    </source>
</evidence>
<keyword evidence="4 10" id="KW-0597">Phosphoprotein</keyword>
<dbReference type="Pfam" id="PF00072">
    <property type="entry name" value="Response_reg"/>
    <property type="match status" value="1"/>
</dbReference>
<evidence type="ECO:0000256" key="4">
    <source>
        <dbReference type="ARBA" id="ARBA00022553"/>
    </source>
</evidence>
<evidence type="ECO:0000256" key="6">
    <source>
        <dbReference type="ARBA" id="ARBA00023015"/>
    </source>
</evidence>
<evidence type="ECO:0000313" key="14">
    <source>
        <dbReference type="EMBL" id="RGZ84551.1"/>
    </source>
</evidence>
<evidence type="ECO:0000256" key="1">
    <source>
        <dbReference type="ARBA" id="ARBA00004496"/>
    </source>
</evidence>
<dbReference type="SMART" id="SM00448">
    <property type="entry name" value="REC"/>
    <property type="match status" value="1"/>
</dbReference>
<comment type="subcellular location">
    <subcellularLocation>
        <location evidence="1">Cytoplasm</location>
    </subcellularLocation>
</comment>